<dbReference type="Proteomes" id="UP000530564">
    <property type="component" value="Unassembled WGS sequence"/>
</dbReference>
<proteinExistence type="predicted"/>
<dbReference type="AlphaFoldDB" id="A0A840A2N3"/>
<organism evidence="1 2">
    <name type="scientific">Phenylobacterium haematophilum</name>
    <dbReference type="NCBI Taxonomy" id="98513"/>
    <lineage>
        <taxon>Bacteria</taxon>
        <taxon>Pseudomonadati</taxon>
        <taxon>Pseudomonadota</taxon>
        <taxon>Alphaproteobacteria</taxon>
        <taxon>Caulobacterales</taxon>
        <taxon>Caulobacteraceae</taxon>
        <taxon>Phenylobacterium</taxon>
    </lineage>
</organism>
<keyword evidence="2" id="KW-1185">Reference proteome</keyword>
<evidence type="ECO:0008006" key="3">
    <source>
        <dbReference type="Google" id="ProtNLM"/>
    </source>
</evidence>
<dbReference type="RefSeq" id="WP_183775849.1">
    <property type="nucleotide sequence ID" value="NZ_JACIDK010000006.1"/>
</dbReference>
<sequence>MAREAKTSLALPKIDTEEKVVDLRLKLKGKAAVDLAEYQAAYAEENGAIELDILAAHILATFIEGDKGFQAWRRARGGERRS</sequence>
<dbReference type="EMBL" id="JACIDK010000006">
    <property type="protein sequence ID" value="MBB3892886.1"/>
    <property type="molecule type" value="Genomic_DNA"/>
</dbReference>
<dbReference type="Pfam" id="PF10038">
    <property type="entry name" value="DUF2274"/>
    <property type="match status" value="1"/>
</dbReference>
<name>A0A840A2N3_9CAUL</name>
<protein>
    <recommendedName>
        <fullName evidence="3">DUF2274 domain-containing protein</fullName>
    </recommendedName>
</protein>
<comment type="caution">
    <text evidence="1">The sequence shown here is derived from an EMBL/GenBank/DDBJ whole genome shotgun (WGS) entry which is preliminary data.</text>
</comment>
<reference evidence="1 2" key="1">
    <citation type="submission" date="2020-08" db="EMBL/GenBank/DDBJ databases">
        <title>Genomic Encyclopedia of Type Strains, Phase IV (KMG-IV): sequencing the most valuable type-strain genomes for metagenomic binning, comparative biology and taxonomic classification.</title>
        <authorList>
            <person name="Goeker M."/>
        </authorList>
    </citation>
    <scope>NUCLEOTIDE SEQUENCE [LARGE SCALE GENOMIC DNA]</scope>
    <source>
        <strain evidence="1 2">DSM 21793</strain>
    </source>
</reference>
<evidence type="ECO:0000313" key="1">
    <source>
        <dbReference type="EMBL" id="MBB3892886.1"/>
    </source>
</evidence>
<evidence type="ECO:0000313" key="2">
    <source>
        <dbReference type="Proteomes" id="UP000530564"/>
    </source>
</evidence>
<accession>A0A840A2N3</accession>
<dbReference type="InterPro" id="IPR018733">
    <property type="entry name" value="DUF2274"/>
</dbReference>
<gene>
    <name evidence="1" type="ORF">GGQ61_003624</name>
</gene>